<keyword evidence="2" id="KW-1185">Reference proteome</keyword>
<evidence type="ECO:0000313" key="2">
    <source>
        <dbReference type="Proteomes" id="UP000823561"/>
    </source>
</evidence>
<dbReference type="EMBL" id="JADWDJ010000010">
    <property type="protein sequence ID" value="KAG5275293.1"/>
    <property type="molecule type" value="Genomic_DNA"/>
</dbReference>
<organism evidence="1 2">
    <name type="scientific">Alosa alosa</name>
    <name type="common">allis shad</name>
    <dbReference type="NCBI Taxonomy" id="278164"/>
    <lineage>
        <taxon>Eukaryota</taxon>
        <taxon>Metazoa</taxon>
        <taxon>Chordata</taxon>
        <taxon>Craniata</taxon>
        <taxon>Vertebrata</taxon>
        <taxon>Euteleostomi</taxon>
        <taxon>Actinopterygii</taxon>
        <taxon>Neopterygii</taxon>
        <taxon>Teleostei</taxon>
        <taxon>Clupei</taxon>
        <taxon>Clupeiformes</taxon>
        <taxon>Clupeoidei</taxon>
        <taxon>Clupeidae</taxon>
        <taxon>Alosa</taxon>
    </lineage>
</organism>
<dbReference type="AlphaFoldDB" id="A0AAV6GJL8"/>
<proteinExistence type="predicted"/>
<protein>
    <submittedName>
        <fullName evidence="1">Uncharacterized protein</fullName>
    </submittedName>
</protein>
<comment type="caution">
    <text evidence="1">The sequence shown here is derived from an EMBL/GenBank/DDBJ whole genome shotgun (WGS) entry which is preliminary data.</text>
</comment>
<reference evidence="1" key="1">
    <citation type="submission" date="2020-10" db="EMBL/GenBank/DDBJ databases">
        <title>Chromosome-scale genome assembly of the Allis shad, Alosa alosa.</title>
        <authorList>
            <person name="Margot Z."/>
            <person name="Christophe K."/>
            <person name="Cabau C."/>
            <person name="Louis A."/>
            <person name="Berthelot C."/>
            <person name="Parey E."/>
            <person name="Roest Crollius H."/>
            <person name="Montfort J."/>
            <person name="Robinson-Rechavi M."/>
            <person name="Bucao C."/>
            <person name="Bouchez O."/>
            <person name="Gislard M."/>
            <person name="Lluch J."/>
            <person name="Milhes M."/>
            <person name="Lampietro C."/>
            <person name="Lopez Roques C."/>
            <person name="Donnadieu C."/>
            <person name="Braasch I."/>
            <person name="Desvignes T."/>
            <person name="Postlethwait J."/>
            <person name="Bobe J."/>
            <person name="Guiguen Y."/>
        </authorList>
    </citation>
    <scope>NUCLEOTIDE SEQUENCE</scope>
    <source>
        <strain evidence="1">M-15738</strain>
        <tissue evidence="1">Blood</tissue>
    </source>
</reference>
<name>A0AAV6GJL8_9TELE</name>
<accession>A0AAV6GJL8</accession>
<dbReference type="Proteomes" id="UP000823561">
    <property type="component" value="Chromosome 10"/>
</dbReference>
<gene>
    <name evidence="1" type="ORF">AALO_G00145790</name>
</gene>
<evidence type="ECO:0000313" key="1">
    <source>
        <dbReference type="EMBL" id="KAG5275293.1"/>
    </source>
</evidence>
<sequence>MTLTSLPAESGSDHISSHCLENKFECKTAKVIFAGGSSRPAFSSGPLSQEPEVRSFPSWHQRLERRPAGSVPMSARNGSASDADCQISEDCRIPADVELMELGPLLEQAAQPGGAKALAAEVWEGRWRVIPFHVLPEWLKDNDYLLHGHRPPMPSFQGPPLRSQVCNIGTCRVLGSYSSKFTHRNR</sequence>